<feature type="domain" description="TIR" evidence="1">
    <location>
        <begin position="4"/>
        <end position="171"/>
    </location>
</feature>
<dbReference type="Proteomes" id="UP000189670">
    <property type="component" value="Unassembled WGS sequence"/>
</dbReference>
<dbReference type="Pfam" id="PF13676">
    <property type="entry name" value="TIR_2"/>
    <property type="match status" value="1"/>
</dbReference>
<dbReference type="SUPFAM" id="SSF52200">
    <property type="entry name" value="Toll/Interleukin receptor TIR domain"/>
    <property type="match status" value="1"/>
</dbReference>
<dbReference type="EMBL" id="ATBP01001242">
    <property type="protein sequence ID" value="ETR67724.1"/>
    <property type="molecule type" value="Genomic_DNA"/>
</dbReference>
<reference evidence="3" key="1">
    <citation type="submission" date="2012-11" db="EMBL/GenBank/DDBJ databases">
        <authorList>
            <person name="Lucero-Rivera Y.E."/>
            <person name="Tovar-Ramirez D."/>
        </authorList>
    </citation>
    <scope>NUCLEOTIDE SEQUENCE [LARGE SCALE GENOMIC DNA]</scope>
    <source>
        <strain evidence="3">Araruama</strain>
    </source>
</reference>
<dbReference type="GO" id="GO:0007165">
    <property type="term" value="P:signal transduction"/>
    <property type="evidence" value="ECO:0007669"/>
    <property type="project" value="InterPro"/>
</dbReference>
<organism evidence="2 3">
    <name type="scientific">Candidatus Magnetoglobus multicellularis str. Araruama</name>
    <dbReference type="NCBI Taxonomy" id="890399"/>
    <lineage>
        <taxon>Bacteria</taxon>
        <taxon>Pseudomonadati</taxon>
        <taxon>Thermodesulfobacteriota</taxon>
        <taxon>Desulfobacteria</taxon>
        <taxon>Desulfobacterales</taxon>
        <taxon>Desulfobacteraceae</taxon>
        <taxon>Candidatus Magnetoglobus</taxon>
    </lineage>
</organism>
<comment type="caution">
    <text evidence="2">The sequence shown here is derived from an EMBL/GenBank/DDBJ whole genome shotgun (WGS) entry which is preliminary data.</text>
</comment>
<sequence length="465" mass="53811">MTASKNAIFISYAHVDDKGFGDNDKGWVTTLVDALQTKLAEYLGREEYFDLWQDKNKLHGNDLIQDTIMNTLDHTDILLIILSPAYINSEWCRLELNRFVEKMQSHKEITRVFVVEKNKTTPPDCLNGLLNYRFWEQKDAAKAPTVYGELKQHDKFYEMVNDIAYEMSQKLDLIKQMSPVQPQVLDNRPQIYLARPAEDSFAPYDDVKRFLDSEGYRVVPETHIGLMDPSQYQKDVKKLMASCKAYVQLVGCSPGKQDPELPGICVLQHKCACEFDMPRLVWRSDIDINQIADPQHKEMVAHESEFINLEQFKQNILHKLKPKEEPVFNESFVLLNAHEQDLKLSDDIGNFLHHHNIQYMTPLSSASDKRYYQNLLFKLKSCDAVIVVYGHSDITWTEEKLLFCYKHCCARKTKVYAFAVYQGPPKEKPRLGIHLKDMVFIHCPDYLDETQFAPFLTALQKGGAV</sequence>
<gene>
    <name evidence="2" type="ORF">OMM_11285</name>
</gene>
<accession>A0A1V1NYU0</accession>
<evidence type="ECO:0000313" key="2">
    <source>
        <dbReference type="EMBL" id="ETR67724.1"/>
    </source>
</evidence>
<dbReference type="SMART" id="SM00255">
    <property type="entry name" value="TIR"/>
    <property type="match status" value="1"/>
</dbReference>
<protein>
    <submittedName>
        <fullName evidence="2">TIR protein</fullName>
    </submittedName>
</protein>
<dbReference type="PROSITE" id="PS50104">
    <property type="entry name" value="TIR"/>
    <property type="match status" value="1"/>
</dbReference>
<proteinExistence type="predicted"/>
<dbReference type="InterPro" id="IPR035897">
    <property type="entry name" value="Toll_tir_struct_dom_sf"/>
</dbReference>
<evidence type="ECO:0000259" key="1">
    <source>
        <dbReference type="PROSITE" id="PS50104"/>
    </source>
</evidence>
<evidence type="ECO:0000313" key="3">
    <source>
        <dbReference type="Proteomes" id="UP000189670"/>
    </source>
</evidence>
<dbReference type="InterPro" id="IPR000157">
    <property type="entry name" value="TIR_dom"/>
</dbReference>
<dbReference type="Gene3D" id="3.40.50.10140">
    <property type="entry name" value="Toll/interleukin-1 receptor homology (TIR) domain"/>
    <property type="match status" value="1"/>
</dbReference>
<dbReference type="AlphaFoldDB" id="A0A1V1NYU0"/>
<name>A0A1V1NYU0_9BACT</name>